<keyword evidence="3" id="KW-1185">Reference proteome</keyword>
<comment type="caution">
    <text evidence="2">The sequence shown here is derived from an EMBL/GenBank/DDBJ whole genome shotgun (WGS) entry which is preliminary data.</text>
</comment>
<dbReference type="Proteomes" id="UP000518752">
    <property type="component" value="Unassembled WGS sequence"/>
</dbReference>
<feature type="signal peptide" evidence="1">
    <location>
        <begin position="1"/>
        <end position="21"/>
    </location>
</feature>
<keyword evidence="1" id="KW-0732">Signal</keyword>
<proteinExistence type="predicted"/>
<dbReference type="EMBL" id="JAACJN010000083">
    <property type="protein sequence ID" value="KAF5377417.1"/>
    <property type="molecule type" value="Genomic_DNA"/>
</dbReference>
<accession>A0A8H5H661</accession>
<evidence type="ECO:0000256" key="1">
    <source>
        <dbReference type="SAM" id="SignalP"/>
    </source>
</evidence>
<dbReference type="OrthoDB" id="3342934at2759"/>
<dbReference type="AlphaFoldDB" id="A0A8H5H661"/>
<evidence type="ECO:0000313" key="2">
    <source>
        <dbReference type="EMBL" id="KAF5377417.1"/>
    </source>
</evidence>
<evidence type="ECO:0000313" key="3">
    <source>
        <dbReference type="Proteomes" id="UP000518752"/>
    </source>
</evidence>
<reference evidence="2 3" key="1">
    <citation type="journal article" date="2020" name="ISME J.">
        <title>Uncovering the hidden diversity of litter-decomposition mechanisms in mushroom-forming fungi.</title>
        <authorList>
            <person name="Floudas D."/>
            <person name="Bentzer J."/>
            <person name="Ahren D."/>
            <person name="Johansson T."/>
            <person name="Persson P."/>
            <person name="Tunlid A."/>
        </authorList>
    </citation>
    <scope>NUCLEOTIDE SEQUENCE [LARGE SCALE GENOMIC DNA]</scope>
    <source>
        <strain evidence="2 3">CBS 406.79</strain>
    </source>
</reference>
<evidence type="ECO:0008006" key="4">
    <source>
        <dbReference type="Google" id="ProtNLM"/>
    </source>
</evidence>
<sequence length="165" mass="17250">MLPFFSIISVLALFLTRMAVAAPLKLRSESHTINLVNNCGKGTPKLVQGGQVLTTSSFTSSGSFLAGIAYLDDGTCLLNGEYCTTVEITLVNPTSPGAGSSTDVTLISPHAFNVGASFSYFNGCDGQGQACTTASCTSAFRIDTDYFAQTQCEDDNVGLAVIFSC</sequence>
<name>A0A8H5H661_9AGAR</name>
<organism evidence="2 3">
    <name type="scientific">Collybiopsis confluens</name>
    <dbReference type="NCBI Taxonomy" id="2823264"/>
    <lineage>
        <taxon>Eukaryota</taxon>
        <taxon>Fungi</taxon>
        <taxon>Dikarya</taxon>
        <taxon>Basidiomycota</taxon>
        <taxon>Agaricomycotina</taxon>
        <taxon>Agaricomycetes</taxon>
        <taxon>Agaricomycetidae</taxon>
        <taxon>Agaricales</taxon>
        <taxon>Marasmiineae</taxon>
        <taxon>Omphalotaceae</taxon>
        <taxon>Collybiopsis</taxon>
    </lineage>
</organism>
<gene>
    <name evidence="2" type="ORF">D9757_009711</name>
</gene>
<feature type="chain" id="PRO_5034723360" description="Glycopeptide" evidence="1">
    <location>
        <begin position="22"/>
        <end position="165"/>
    </location>
</feature>
<protein>
    <recommendedName>
        <fullName evidence="4">Glycopeptide</fullName>
    </recommendedName>
</protein>